<organism evidence="1 2">
    <name type="scientific">Rhipicephalus sanguineus</name>
    <name type="common">Brown dog tick</name>
    <name type="synonym">Ixodes sanguineus</name>
    <dbReference type="NCBI Taxonomy" id="34632"/>
    <lineage>
        <taxon>Eukaryota</taxon>
        <taxon>Metazoa</taxon>
        <taxon>Ecdysozoa</taxon>
        <taxon>Arthropoda</taxon>
        <taxon>Chelicerata</taxon>
        <taxon>Arachnida</taxon>
        <taxon>Acari</taxon>
        <taxon>Parasitiformes</taxon>
        <taxon>Ixodida</taxon>
        <taxon>Ixodoidea</taxon>
        <taxon>Ixodidae</taxon>
        <taxon>Rhipicephalinae</taxon>
        <taxon>Rhipicephalus</taxon>
        <taxon>Rhipicephalus</taxon>
    </lineage>
</organism>
<sequence>MSQFRFHRLRMPNSYMNKDEDEVGCAAVAVFDQALGVTDPVARPVPLCGCHHACEEDATVPHCRRHRTRSNYHEHPRRAFLRERDNQIIMLRGACIGRNGMIVARLQDEAACKPDTTNSSCCPAPVFVATVRGPPKFPFHLNTLFFSSTVRASQTPL</sequence>
<gene>
    <name evidence="1" type="ORF">HPB52_015364</name>
</gene>
<name>A0A9D4PCL4_RHISA</name>
<evidence type="ECO:0000313" key="2">
    <source>
        <dbReference type="Proteomes" id="UP000821837"/>
    </source>
</evidence>
<keyword evidence="2" id="KW-1185">Reference proteome</keyword>
<dbReference type="Proteomes" id="UP000821837">
    <property type="component" value="Unassembled WGS sequence"/>
</dbReference>
<protein>
    <submittedName>
        <fullName evidence="1">Uncharacterized protein</fullName>
    </submittedName>
</protein>
<comment type="caution">
    <text evidence="1">The sequence shown here is derived from an EMBL/GenBank/DDBJ whole genome shotgun (WGS) entry which is preliminary data.</text>
</comment>
<proteinExistence type="predicted"/>
<reference evidence="1" key="1">
    <citation type="journal article" date="2020" name="Cell">
        <title>Large-Scale Comparative Analyses of Tick Genomes Elucidate Their Genetic Diversity and Vector Capacities.</title>
        <authorList>
            <consortium name="Tick Genome and Microbiome Consortium (TIGMIC)"/>
            <person name="Jia N."/>
            <person name="Wang J."/>
            <person name="Shi W."/>
            <person name="Du L."/>
            <person name="Sun Y."/>
            <person name="Zhan W."/>
            <person name="Jiang J.F."/>
            <person name="Wang Q."/>
            <person name="Zhang B."/>
            <person name="Ji P."/>
            <person name="Bell-Sakyi L."/>
            <person name="Cui X.M."/>
            <person name="Yuan T.T."/>
            <person name="Jiang B.G."/>
            <person name="Yang W.F."/>
            <person name="Lam T.T."/>
            <person name="Chang Q.C."/>
            <person name="Ding S.J."/>
            <person name="Wang X.J."/>
            <person name="Zhu J.G."/>
            <person name="Ruan X.D."/>
            <person name="Zhao L."/>
            <person name="Wei J.T."/>
            <person name="Ye R.Z."/>
            <person name="Que T.C."/>
            <person name="Du C.H."/>
            <person name="Zhou Y.H."/>
            <person name="Cheng J.X."/>
            <person name="Dai P.F."/>
            <person name="Guo W.B."/>
            <person name="Han X.H."/>
            <person name="Huang E.J."/>
            <person name="Li L.F."/>
            <person name="Wei W."/>
            <person name="Gao Y.C."/>
            <person name="Liu J.Z."/>
            <person name="Shao H.Z."/>
            <person name="Wang X."/>
            <person name="Wang C.C."/>
            <person name="Yang T.C."/>
            <person name="Huo Q.B."/>
            <person name="Li W."/>
            <person name="Chen H.Y."/>
            <person name="Chen S.E."/>
            <person name="Zhou L.G."/>
            <person name="Ni X.B."/>
            <person name="Tian J.H."/>
            <person name="Sheng Y."/>
            <person name="Liu T."/>
            <person name="Pan Y.S."/>
            <person name="Xia L.Y."/>
            <person name="Li J."/>
            <person name="Zhao F."/>
            <person name="Cao W.C."/>
        </authorList>
    </citation>
    <scope>NUCLEOTIDE SEQUENCE</scope>
    <source>
        <strain evidence="1">Rsan-2018</strain>
    </source>
</reference>
<dbReference type="EMBL" id="JABSTV010001255">
    <property type="protein sequence ID" value="KAH7935948.1"/>
    <property type="molecule type" value="Genomic_DNA"/>
</dbReference>
<dbReference type="AlphaFoldDB" id="A0A9D4PCL4"/>
<accession>A0A9D4PCL4</accession>
<evidence type="ECO:0000313" key="1">
    <source>
        <dbReference type="EMBL" id="KAH7935948.1"/>
    </source>
</evidence>
<reference evidence="1" key="2">
    <citation type="submission" date="2021-09" db="EMBL/GenBank/DDBJ databases">
        <authorList>
            <person name="Jia N."/>
            <person name="Wang J."/>
            <person name="Shi W."/>
            <person name="Du L."/>
            <person name="Sun Y."/>
            <person name="Zhan W."/>
            <person name="Jiang J."/>
            <person name="Wang Q."/>
            <person name="Zhang B."/>
            <person name="Ji P."/>
            <person name="Sakyi L.B."/>
            <person name="Cui X."/>
            <person name="Yuan T."/>
            <person name="Jiang B."/>
            <person name="Yang W."/>
            <person name="Lam T.T.-Y."/>
            <person name="Chang Q."/>
            <person name="Ding S."/>
            <person name="Wang X."/>
            <person name="Zhu J."/>
            <person name="Ruan X."/>
            <person name="Zhao L."/>
            <person name="Wei J."/>
            <person name="Que T."/>
            <person name="Du C."/>
            <person name="Cheng J."/>
            <person name="Dai P."/>
            <person name="Han X."/>
            <person name="Huang E."/>
            <person name="Gao Y."/>
            <person name="Liu J."/>
            <person name="Shao H."/>
            <person name="Ye R."/>
            <person name="Li L."/>
            <person name="Wei W."/>
            <person name="Wang X."/>
            <person name="Wang C."/>
            <person name="Huo Q."/>
            <person name="Li W."/>
            <person name="Guo W."/>
            <person name="Chen H."/>
            <person name="Chen S."/>
            <person name="Zhou L."/>
            <person name="Zhou L."/>
            <person name="Ni X."/>
            <person name="Tian J."/>
            <person name="Zhou Y."/>
            <person name="Sheng Y."/>
            <person name="Liu T."/>
            <person name="Pan Y."/>
            <person name="Xia L."/>
            <person name="Li J."/>
            <person name="Zhao F."/>
            <person name="Cao W."/>
        </authorList>
    </citation>
    <scope>NUCLEOTIDE SEQUENCE</scope>
    <source>
        <strain evidence="1">Rsan-2018</strain>
        <tissue evidence="1">Larvae</tissue>
    </source>
</reference>